<dbReference type="Pfam" id="PF12666">
    <property type="entry name" value="PrgI"/>
    <property type="match status" value="1"/>
</dbReference>
<dbReference type="EMBL" id="VJXW01000023">
    <property type="protein sequence ID" value="TRW22909.1"/>
    <property type="molecule type" value="Genomic_DNA"/>
</dbReference>
<proteinExistence type="predicted"/>
<dbReference type="OrthoDB" id="9790748at2"/>
<name>A0A552UXI0_9FIRM</name>
<accession>A0A552UXI0</accession>
<dbReference type="Proteomes" id="UP000319424">
    <property type="component" value="Unassembled WGS sequence"/>
</dbReference>
<feature type="transmembrane region" description="Helical" evidence="1">
    <location>
        <begin position="52"/>
        <end position="68"/>
    </location>
</feature>
<dbReference type="RefSeq" id="WP_144398828.1">
    <property type="nucleotide sequence ID" value="NZ_VJXW01000023.1"/>
</dbReference>
<protein>
    <submittedName>
        <fullName evidence="2">PrgI family protein</fullName>
    </submittedName>
</protein>
<evidence type="ECO:0000313" key="2">
    <source>
        <dbReference type="EMBL" id="TRW22909.1"/>
    </source>
</evidence>
<sequence length="128" mass="14743">MAYVTMPKDLGKVKTKIAFNLTKRQMICFSLAGIVGYGFYMISNGINQDIRLYMMMGIILPFVVAGIYEKDGVSFEKYLKYRYETEYKNPKTRIYSSKNLYEQIMNGDDIQNAKTSKKAKTKASKRGK</sequence>
<feature type="transmembrane region" description="Helical" evidence="1">
    <location>
        <begin position="26"/>
        <end position="46"/>
    </location>
</feature>
<comment type="caution">
    <text evidence="2">The sequence shown here is derived from an EMBL/GenBank/DDBJ whole genome shotgun (WGS) entry which is preliminary data.</text>
</comment>
<evidence type="ECO:0000313" key="3">
    <source>
        <dbReference type="Proteomes" id="UP000319424"/>
    </source>
</evidence>
<organism evidence="2 3">
    <name type="scientific">Criibacterium bergeronii</name>
    <dbReference type="NCBI Taxonomy" id="1871336"/>
    <lineage>
        <taxon>Bacteria</taxon>
        <taxon>Bacillati</taxon>
        <taxon>Bacillota</taxon>
        <taxon>Clostridia</taxon>
        <taxon>Peptostreptococcales</taxon>
        <taxon>Filifactoraceae</taxon>
        <taxon>Criibacterium</taxon>
    </lineage>
</organism>
<keyword evidence="1" id="KW-0472">Membrane</keyword>
<reference evidence="2 3" key="1">
    <citation type="submission" date="2019-07" db="EMBL/GenBank/DDBJ databases">
        <title>Criibacterium bergeronii gen. nov., sp. nov. isolated from human clinical samples.</title>
        <authorList>
            <person name="Maheux A.F."/>
            <person name="Boudreau D.K."/>
            <person name="Berube E."/>
            <person name="Brodeur S."/>
            <person name="Bernard K.A."/>
            <person name="Abed J.Y."/>
            <person name="Ducrey E."/>
            <person name="Guay E.F."/>
            <person name="Raymond F."/>
            <person name="Corbeil J."/>
            <person name="Domingo M.-C."/>
            <person name="Roy P.H."/>
            <person name="Boissinot M."/>
            <person name="Tocheva E.I."/>
            <person name="Omar R.F."/>
        </authorList>
    </citation>
    <scope>NUCLEOTIDE SEQUENCE [LARGE SCALE GENOMIC DNA]</scope>
    <source>
        <strain evidence="2 3">CCRI-24246</strain>
    </source>
</reference>
<dbReference type="AlphaFoldDB" id="A0A552UXI0"/>
<dbReference type="InterPro" id="IPR024414">
    <property type="entry name" value="Uncharacterised_PrgI"/>
</dbReference>
<keyword evidence="1" id="KW-1133">Transmembrane helix</keyword>
<keyword evidence="1" id="KW-0812">Transmembrane</keyword>
<gene>
    <name evidence="2" type="ORF">FL857_10895</name>
</gene>
<evidence type="ECO:0000256" key="1">
    <source>
        <dbReference type="SAM" id="Phobius"/>
    </source>
</evidence>